<sequence length="143" mass="16327">MYVHSKPAPIILLCLDRKIHEVRKEIDLLLRAVELKMDLACFDAWREVLFHIVSQVPLMEKIGYFTAGEGSPYSKAPSLQKIKIKIKYYQDSIEVILDHLLELRRGNAITYFEKEGVVQHVTIADFMGVSVGVYAVAAPPLKW</sequence>
<evidence type="ECO:0000313" key="2">
    <source>
        <dbReference type="Proteomes" id="UP000321436"/>
    </source>
</evidence>
<protein>
    <submittedName>
        <fullName evidence="1">Uncharacterized protein</fullName>
    </submittedName>
</protein>
<dbReference type="Proteomes" id="UP000321436">
    <property type="component" value="Unassembled WGS sequence"/>
</dbReference>
<accession>A0A512RJ65</accession>
<reference evidence="1 2" key="1">
    <citation type="submission" date="2019-07" db="EMBL/GenBank/DDBJ databases">
        <title>Whole genome shotgun sequence of Chitinophaga cymbidii NBRC 109752.</title>
        <authorList>
            <person name="Hosoyama A."/>
            <person name="Uohara A."/>
            <person name="Ohji S."/>
            <person name="Ichikawa N."/>
        </authorList>
    </citation>
    <scope>NUCLEOTIDE SEQUENCE [LARGE SCALE GENOMIC DNA]</scope>
    <source>
        <strain evidence="1 2">NBRC 109752</strain>
    </source>
</reference>
<evidence type="ECO:0000313" key="1">
    <source>
        <dbReference type="EMBL" id="GEP95725.1"/>
    </source>
</evidence>
<dbReference type="EMBL" id="BKAU01000001">
    <property type="protein sequence ID" value="GEP95725.1"/>
    <property type="molecule type" value="Genomic_DNA"/>
</dbReference>
<keyword evidence="2" id="KW-1185">Reference proteome</keyword>
<gene>
    <name evidence="1" type="ORF">CCY01nite_19850</name>
</gene>
<comment type="caution">
    <text evidence="1">The sequence shown here is derived from an EMBL/GenBank/DDBJ whole genome shotgun (WGS) entry which is preliminary data.</text>
</comment>
<organism evidence="1 2">
    <name type="scientific">Chitinophaga cymbidii</name>
    <dbReference type="NCBI Taxonomy" id="1096750"/>
    <lineage>
        <taxon>Bacteria</taxon>
        <taxon>Pseudomonadati</taxon>
        <taxon>Bacteroidota</taxon>
        <taxon>Chitinophagia</taxon>
        <taxon>Chitinophagales</taxon>
        <taxon>Chitinophagaceae</taxon>
        <taxon>Chitinophaga</taxon>
    </lineage>
</organism>
<dbReference type="AlphaFoldDB" id="A0A512RJ65"/>
<proteinExistence type="predicted"/>
<name>A0A512RJ65_9BACT</name>